<evidence type="ECO:0000256" key="1">
    <source>
        <dbReference type="SAM" id="MobiDB-lite"/>
    </source>
</evidence>
<dbReference type="InParanoid" id="A0A0D0CT44"/>
<reference evidence="2 3" key="1">
    <citation type="submission" date="2014-04" db="EMBL/GenBank/DDBJ databases">
        <authorList>
            <consortium name="DOE Joint Genome Institute"/>
            <person name="Kuo A."/>
            <person name="Kohler A."/>
            <person name="Jargeat P."/>
            <person name="Nagy L.G."/>
            <person name="Floudas D."/>
            <person name="Copeland A."/>
            <person name="Barry K.W."/>
            <person name="Cichocki N."/>
            <person name="Veneault-Fourrey C."/>
            <person name="LaButti K."/>
            <person name="Lindquist E.A."/>
            <person name="Lipzen A."/>
            <person name="Lundell T."/>
            <person name="Morin E."/>
            <person name="Murat C."/>
            <person name="Sun H."/>
            <person name="Tunlid A."/>
            <person name="Henrissat B."/>
            <person name="Grigoriev I.V."/>
            <person name="Hibbett D.S."/>
            <person name="Martin F."/>
            <person name="Nordberg H.P."/>
            <person name="Cantor M.N."/>
            <person name="Hua S.X."/>
        </authorList>
    </citation>
    <scope>NUCLEOTIDE SEQUENCE [LARGE SCALE GENOMIC DNA]</scope>
    <source>
        <strain evidence="2 3">Ve08.2h10</strain>
    </source>
</reference>
<gene>
    <name evidence="2" type="ORF">PAXRUDRAFT_836051</name>
</gene>
<proteinExistence type="predicted"/>
<feature type="region of interest" description="Disordered" evidence="1">
    <location>
        <begin position="1"/>
        <end position="31"/>
    </location>
</feature>
<protein>
    <submittedName>
        <fullName evidence="2">Uncharacterized protein</fullName>
    </submittedName>
</protein>
<reference evidence="3" key="2">
    <citation type="submission" date="2015-01" db="EMBL/GenBank/DDBJ databases">
        <title>Evolutionary Origins and Diversification of the Mycorrhizal Mutualists.</title>
        <authorList>
            <consortium name="DOE Joint Genome Institute"/>
            <consortium name="Mycorrhizal Genomics Consortium"/>
            <person name="Kohler A."/>
            <person name="Kuo A."/>
            <person name="Nagy L.G."/>
            <person name="Floudas D."/>
            <person name="Copeland A."/>
            <person name="Barry K.W."/>
            <person name="Cichocki N."/>
            <person name="Veneault-Fourrey C."/>
            <person name="LaButti K."/>
            <person name="Lindquist E.A."/>
            <person name="Lipzen A."/>
            <person name="Lundell T."/>
            <person name="Morin E."/>
            <person name="Murat C."/>
            <person name="Riley R."/>
            <person name="Ohm R."/>
            <person name="Sun H."/>
            <person name="Tunlid A."/>
            <person name="Henrissat B."/>
            <person name="Grigoriev I.V."/>
            <person name="Hibbett D.S."/>
            <person name="Martin F."/>
        </authorList>
    </citation>
    <scope>NUCLEOTIDE SEQUENCE [LARGE SCALE GENOMIC DNA]</scope>
    <source>
        <strain evidence="3">Ve08.2h10</strain>
    </source>
</reference>
<dbReference type="EMBL" id="KN829097">
    <property type="protein sequence ID" value="KIK74181.1"/>
    <property type="molecule type" value="Genomic_DNA"/>
</dbReference>
<dbReference type="HOGENOM" id="CLU_171985_0_0_1"/>
<evidence type="ECO:0000313" key="2">
    <source>
        <dbReference type="EMBL" id="KIK74181.1"/>
    </source>
</evidence>
<name>A0A0D0CT44_9AGAM</name>
<dbReference type="AlphaFoldDB" id="A0A0D0CT44"/>
<evidence type="ECO:0000313" key="3">
    <source>
        <dbReference type="Proteomes" id="UP000054538"/>
    </source>
</evidence>
<sequence length="89" mass="9945">MGKEGLPAQTRKRHRTQPSSPRDGHRTNGQSDLYLDVAMRNANMQDDDGALNLHIPGLGLVDAEWVKLIEGIGDLLDSREMRLTYRACT</sequence>
<dbReference type="Proteomes" id="UP000054538">
    <property type="component" value="Unassembled WGS sequence"/>
</dbReference>
<keyword evidence="3" id="KW-1185">Reference proteome</keyword>
<accession>A0A0D0CT44</accession>
<organism evidence="2 3">
    <name type="scientific">Paxillus rubicundulus Ve08.2h10</name>
    <dbReference type="NCBI Taxonomy" id="930991"/>
    <lineage>
        <taxon>Eukaryota</taxon>
        <taxon>Fungi</taxon>
        <taxon>Dikarya</taxon>
        <taxon>Basidiomycota</taxon>
        <taxon>Agaricomycotina</taxon>
        <taxon>Agaricomycetes</taxon>
        <taxon>Agaricomycetidae</taxon>
        <taxon>Boletales</taxon>
        <taxon>Paxilineae</taxon>
        <taxon>Paxillaceae</taxon>
        <taxon>Paxillus</taxon>
    </lineage>
</organism>